<evidence type="ECO:0000256" key="1">
    <source>
        <dbReference type="SAM" id="Phobius"/>
    </source>
</evidence>
<evidence type="ECO:0000313" key="4">
    <source>
        <dbReference type="Proteomes" id="UP000711178"/>
    </source>
</evidence>
<evidence type="ECO:0008006" key="5">
    <source>
        <dbReference type="Google" id="ProtNLM"/>
    </source>
</evidence>
<reference evidence="3 4" key="1">
    <citation type="submission" date="2021-05" db="EMBL/GenBank/DDBJ databases">
        <title>Draft Whole Genome Sequencing Of Biosensor Chromobacterium violaceum Strain CV026 Reveals A Regulatory RNA In Chromobacterium violaceum Phenotype Regulatory Network.</title>
        <authorList>
            <person name="Hong K.W."/>
            <person name="Chan K.G."/>
            <person name="Chang C.-Y."/>
        </authorList>
    </citation>
    <scope>NUCLEOTIDE SEQUENCE [LARGE SCALE GENOMIC DNA]</scope>
    <source>
        <strain evidence="3 4">ATCC 31532</strain>
    </source>
</reference>
<dbReference type="GeneID" id="89686328"/>
<name>A0ABS7FFA2_9NEIS</name>
<accession>A0ABS7FFA2</accession>
<dbReference type="Proteomes" id="UP000711178">
    <property type="component" value="Unassembled WGS sequence"/>
</dbReference>
<dbReference type="RefSeq" id="WP_043580133.1">
    <property type="nucleotide sequence ID" value="NZ_CP142381.1"/>
</dbReference>
<evidence type="ECO:0000256" key="2">
    <source>
        <dbReference type="SAM" id="SignalP"/>
    </source>
</evidence>
<keyword evidence="1" id="KW-1133">Transmembrane helix</keyword>
<organism evidence="3 4">
    <name type="scientific">Chromobacterium subtsugae</name>
    <dbReference type="NCBI Taxonomy" id="251747"/>
    <lineage>
        <taxon>Bacteria</taxon>
        <taxon>Pseudomonadati</taxon>
        <taxon>Pseudomonadota</taxon>
        <taxon>Betaproteobacteria</taxon>
        <taxon>Neisseriales</taxon>
        <taxon>Chromobacteriaceae</taxon>
        <taxon>Chromobacterium</taxon>
    </lineage>
</organism>
<feature type="signal peptide" evidence="2">
    <location>
        <begin position="1"/>
        <end position="26"/>
    </location>
</feature>
<feature type="transmembrane region" description="Helical" evidence="1">
    <location>
        <begin position="93"/>
        <end position="111"/>
    </location>
</feature>
<gene>
    <name evidence="3" type="ORF">KIF53_13865</name>
</gene>
<keyword evidence="2" id="KW-0732">Signal</keyword>
<feature type="transmembrane region" description="Helical" evidence="1">
    <location>
        <begin position="60"/>
        <end position="81"/>
    </location>
</feature>
<sequence>MLKFKKGNLILMVAVLALLATETSLADTVATTAGSSGKSLMDTAKQTKDLISSFKEVMGMGLQLVGVMCMGFSGWNIYVSGKPGREDRGHMKTALFAGLGGVIAYFAPDWIGMGGHTLM</sequence>
<comment type="caution">
    <text evidence="3">The sequence shown here is derived from an EMBL/GenBank/DDBJ whole genome shotgun (WGS) entry which is preliminary data.</text>
</comment>
<feature type="chain" id="PRO_5046426354" description="Conjugal transfer protein TrbC" evidence="2">
    <location>
        <begin position="27"/>
        <end position="119"/>
    </location>
</feature>
<evidence type="ECO:0000313" key="3">
    <source>
        <dbReference type="EMBL" id="MBW8288717.1"/>
    </source>
</evidence>
<protein>
    <recommendedName>
        <fullName evidence="5">Conjugal transfer protein TrbC</fullName>
    </recommendedName>
</protein>
<keyword evidence="1" id="KW-0812">Transmembrane</keyword>
<dbReference type="EMBL" id="JAHDTB010000011">
    <property type="protein sequence ID" value="MBW8288717.1"/>
    <property type="molecule type" value="Genomic_DNA"/>
</dbReference>
<keyword evidence="4" id="KW-1185">Reference proteome</keyword>
<proteinExistence type="predicted"/>
<keyword evidence="1" id="KW-0472">Membrane</keyword>